<name>A0A0A9C408_ARUDO</name>
<evidence type="ECO:0000313" key="1">
    <source>
        <dbReference type="EMBL" id="JAD66277.1"/>
    </source>
</evidence>
<accession>A0A0A9C408</accession>
<reference evidence="1" key="1">
    <citation type="submission" date="2014-09" db="EMBL/GenBank/DDBJ databases">
        <authorList>
            <person name="Magalhaes I.L.F."/>
            <person name="Oliveira U."/>
            <person name="Santos F.R."/>
            <person name="Vidigal T.H.D.A."/>
            <person name="Brescovit A.D."/>
            <person name="Santos A.J."/>
        </authorList>
    </citation>
    <scope>NUCLEOTIDE SEQUENCE</scope>
    <source>
        <tissue evidence="1">Shoot tissue taken approximately 20 cm above the soil surface</tissue>
    </source>
</reference>
<dbReference type="AlphaFoldDB" id="A0A0A9C408"/>
<protein>
    <submittedName>
        <fullName evidence="1">Uncharacterized protein</fullName>
    </submittedName>
</protein>
<dbReference type="EMBL" id="GBRH01231618">
    <property type="protein sequence ID" value="JAD66277.1"/>
    <property type="molecule type" value="Transcribed_RNA"/>
</dbReference>
<reference evidence="1" key="2">
    <citation type="journal article" date="2015" name="Data Brief">
        <title>Shoot transcriptome of the giant reed, Arundo donax.</title>
        <authorList>
            <person name="Barrero R.A."/>
            <person name="Guerrero F.D."/>
            <person name="Moolhuijzen P."/>
            <person name="Goolsby J.A."/>
            <person name="Tidwell J."/>
            <person name="Bellgard S.E."/>
            <person name="Bellgard M.I."/>
        </authorList>
    </citation>
    <scope>NUCLEOTIDE SEQUENCE</scope>
    <source>
        <tissue evidence="1">Shoot tissue taken approximately 20 cm above the soil surface</tissue>
    </source>
</reference>
<sequence>MERKCRKPFICTVVIECSLNNS</sequence>
<proteinExistence type="predicted"/>
<organism evidence="1">
    <name type="scientific">Arundo donax</name>
    <name type="common">Giant reed</name>
    <name type="synonym">Donax arundinaceus</name>
    <dbReference type="NCBI Taxonomy" id="35708"/>
    <lineage>
        <taxon>Eukaryota</taxon>
        <taxon>Viridiplantae</taxon>
        <taxon>Streptophyta</taxon>
        <taxon>Embryophyta</taxon>
        <taxon>Tracheophyta</taxon>
        <taxon>Spermatophyta</taxon>
        <taxon>Magnoliopsida</taxon>
        <taxon>Liliopsida</taxon>
        <taxon>Poales</taxon>
        <taxon>Poaceae</taxon>
        <taxon>PACMAD clade</taxon>
        <taxon>Arundinoideae</taxon>
        <taxon>Arundineae</taxon>
        <taxon>Arundo</taxon>
    </lineage>
</organism>